<comment type="subunit">
    <text evidence="9">Homodimer.</text>
</comment>
<evidence type="ECO:0000313" key="12">
    <source>
        <dbReference type="EMBL" id="OGG46614.1"/>
    </source>
</evidence>
<feature type="binding site" description="in other chain" evidence="9">
    <location>
        <position position="58"/>
    </location>
    <ligand>
        <name>ATP</name>
        <dbReference type="ChEBI" id="CHEBI:30616"/>
        <note>ligand shared between dimeric partners</note>
    </ligand>
</feature>
<accession>A0A1F6CBR1</accession>
<dbReference type="Gene3D" id="3.90.650.10">
    <property type="entry name" value="PurM-like C-terminal domain"/>
    <property type="match status" value="1"/>
</dbReference>
<dbReference type="Pfam" id="PF02769">
    <property type="entry name" value="AIRS_C"/>
    <property type="match status" value="1"/>
</dbReference>
<keyword evidence="4 9" id="KW-0547">Nucleotide-binding</keyword>
<gene>
    <name evidence="9" type="primary">selD</name>
    <name evidence="12" type="ORF">A3F84_00645</name>
</gene>
<organism evidence="12 13">
    <name type="scientific">Handelsmanbacteria sp. (strain RIFCSPLOWO2_12_FULL_64_10)</name>
    <dbReference type="NCBI Taxonomy" id="1817868"/>
    <lineage>
        <taxon>Bacteria</taxon>
        <taxon>Candidatus Handelsmaniibacteriota</taxon>
    </lineage>
</organism>
<reference evidence="12 13" key="1">
    <citation type="journal article" date="2016" name="Nat. Commun.">
        <title>Thousands of microbial genomes shed light on interconnected biogeochemical processes in an aquifer system.</title>
        <authorList>
            <person name="Anantharaman K."/>
            <person name="Brown C.T."/>
            <person name="Hug L.A."/>
            <person name="Sharon I."/>
            <person name="Castelle C.J."/>
            <person name="Probst A.J."/>
            <person name="Thomas B.C."/>
            <person name="Singh A."/>
            <person name="Wilkins M.J."/>
            <person name="Karaoz U."/>
            <person name="Brodie E.L."/>
            <person name="Williams K.H."/>
            <person name="Hubbard S.S."/>
            <person name="Banfield J.F."/>
        </authorList>
    </citation>
    <scope>NUCLEOTIDE SEQUENCE [LARGE SCALE GENOMIC DNA]</scope>
    <source>
        <strain evidence="13">RIFCSPLOWO2_12_FULL_64_10</strain>
    </source>
</reference>
<dbReference type="HAMAP" id="MF_00625">
    <property type="entry name" value="SelD"/>
    <property type="match status" value="1"/>
</dbReference>
<evidence type="ECO:0000256" key="2">
    <source>
        <dbReference type="ARBA" id="ARBA00022679"/>
    </source>
</evidence>
<evidence type="ECO:0000256" key="5">
    <source>
        <dbReference type="ARBA" id="ARBA00022777"/>
    </source>
</evidence>
<dbReference type="NCBIfam" id="TIGR00476">
    <property type="entry name" value="selD"/>
    <property type="match status" value="1"/>
</dbReference>
<dbReference type="Pfam" id="PF00586">
    <property type="entry name" value="AIRS"/>
    <property type="match status" value="1"/>
</dbReference>
<comment type="function">
    <text evidence="9">Synthesizes selenophosphate from selenide and ATP.</text>
</comment>
<feature type="binding site" description="in other chain" evidence="9">
    <location>
        <begin position="15"/>
        <end position="17"/>
    </location>
    <ligand>
        <name>ATP</name>
        <dbReference type="ChEBI" id="CHEBI:30616"/>
        <note>ligand shared between dimeric partners</note>
    </ligand>
</feature>
<dbReference type="SUPFAM" id="SSF55326">
    <property type="entry name" value="PurM N-terminal domain-like"/>
    <property type="match status" value="1"/>
</dbReference>
<dbReference type="GO" id="GO:0005524">
    <property type="term" value="F:ATP binding"/>
    <property type="evidence" value="ECO:0007669"/>
    <property type="project" value="UniProtKB-UniRule"/>
</dbReference>
<dbReference type="EMBL" id="MFKF01000297">
    <property type="protein sequence ID" value="OGG46614.1"/>
    <property type="molecule type" value="Genomic_DNA"/>
</dbReference>
<dbReference type="GO" id="GO:0016260">
    <property type="term" value="P:selenocysteine biosynthetic process"/>
    <property type="evidence" value="ECO:0007669"/>
    <property type="project" value="InterPro"/>
</dbReference>
<feature type="binding site" evidence="9">
    <location>
        <position position="58"/>
    </location>
    <ligand>
        <name>Mg(2+)</name>
        <dbReference type="ChEBI" id="CHEBI:18420"/>
    </ligand>
</feature>
<comment type="similarity">
    <text evidence="1 9">Belongs to the selenophosphate synthase 1 family. Class I subfamily.</text>
</comment>
<feature type="domain" description="PurM-like C-terminal" evidence="11">
    <location>
        <begin position="138"/>
        <end position="317"/>
    </location>
</feature>
<evidence type="ECO:0000256" key="4">
    <source>
        <dbReference type="ARBA" id="ARBA00022741"/>
    </source>
</evidence>
<evidence type="ECO:0000256" key="8">
    <source>
        <dbReference type="ARBA" id="ARBA00023266"/>
    </source>
</evidence>
<dbReference type="EC" id="2.7.9.3" evidence="9"/>
<proteinExistence type="inferred from homology"/>
<dbReference type="Proteomes" id="UP000178606">
    <property type="component" value="Unassembled WGS sequence"/>
</dbReference>
<keyword evidence="6 9" id="KW-0067">ATP-binding</keyword>
<evidence type="ECO:0000259" key="10">
    <source>
        <dbReference type="Pfam" id="PF00586"/>
    </source>
</evidence>
<dbReference type="InterPro" id="IPR004536">
    <property type="entry name" value="SPS/SelD"/>
</dbReference>
<dbReference type="NCBIfam" id="NF002098">
    <property type="entry name" value="PRK00943.1"/>
    <property type="match status" value="1"/>
</dbReference>
<comment type="caution">
    <text evidence="12">The sequence shown here is derived from an EMBL/GenBank/DDBJ whole genome shotgun (WGS) entry which is preliminary data.</text>
</comment>
<dbReference type="GO" id="GO:0004756">
    <property type="term" value="F:selenide, water dikinase activity"/>
    <property type="evidence" value="ECO:0007669"/>
    <property type="project" value="UniProtKB-UniRule"/>
</dbReference>
<dbReference type="PANTHER" id="PTHR10256:SF0">
    <property type="entry name" value="INACTIVE SELENIDE, WATER DIKINASE-LIKE PROTEIN-RELATED"/>
    <property type="match status" value="1"/>
</dbReference>
<keyword evidence="2 9" id="KW-0808">Transferase</keyword>
<dbReference type="FunFam" id="3.90.650.10:FF:000004">
    <property type="entry name" value="Selenide, water dikinase"/>
    <property type="match status" value="1"/>
</dbReference>
<dbReference type="InterPro" id="IPR036921">
    <property type="entry name" value="PurM-like_N_sf"/>
</dbReference>
<feature type="binding site" evidence="9">
    <location>
        <position position="196"/>
    </location>
    <ligand>
        <name>Mg(2+)</name>
        <dbReference type="ChEBI" id="CHEBI:18420"/>
    </ligand>
</feature>
<protein>
    <recommendedName>
        <fullName evidence="9">Selenide, water dikinase</fullName>
        <ecNumber evidence="9">2.7.9.3</ecNumber>
    </recommendedName>
    <alternativeName>
        <fullName evidence="9">Selenium donor protein</fullName>
    </alternativeName>
    <alternativeName>
        <fullName evidence="9">Selenophosphate synthase</fullName>
    </alternativeName>
</protein>
<evidence type="ECO:0000256" key="6">
    <source>
        <dbReference type="ARBA" id="ARBA00022840"/>
    </source>
</evidence>
<dbReference type="InterPro" id="IPR010918">
    <property type="entry name" value="PurM-like_C_dom"/>
</dbReference>
<dbReference type="PANTHER" id="PTHR10256">
    <property type="entry name" value="SELENIDE, WATER DIKINASE"/>
    <property type="match status" value="1"/>
</dbReference>
<comment type="cofactor">
    <cofactor evidence="9">
        <name>Mg(2+)</name>
        <dbReference type="ChEBI" id="CHEBI:18420"/>
    </cofactor>
    <text evidence="9">Binds 1 Mg(2+) ion per monomer.</text>
</comment>
<dbReference type="CDD" id="cd02195">
    <property type="entry name" value="SelD"/>
    <property type="match status" value="1"/>
</dbReference>
<dbReference type="AlphaFoldDB" id="A0A1F6CBR1"/>
<keyword evidence="8 9" id="KW-0711">Selenium</keyword>
<keyword evidence="5 9" id="KW-0418">Kinase</keyword>
<dbReference type="Gene3D" id="3.30.1330.10">
    <property type="entry name" value="PurM-like, N-terminal domain"/>
    <property type="match status" value="1"/>
</dbReference>
<dbReference type="PIRSF" id="PIRSF036407">
    <property type="entry name" value="Selenphspht_syn"/>
    <property type="match status" value="1"/>
</dbReference>
<feature type="binding site" evidence="9">
    <location>
        <position position="18"/>
    </location>
    <ligand>
        <name>Mg(2+)</name>
        <dbReference type="ChEBI" id="CHEBI:18420"/>
    </ligand>
</feature>
<evidence type="ECO:0000256" key="7">
    <source>
        <dbReference type="ARBA" id="ARBA00022842"/>
    </source>
</evidence>
<evidence type="ECO:0000256" key="9">
    <source>
        <dbReference type="HAMAP-Rule" id="MF_00625"/>
    </source>
</evidence>
<evidence type="ECO:0000313" key="13">
    <source>
        <dbReference type="Proteomes" id="UP000178606"/>
    </source>
</evidence>
<dbReference type="SUPFAM" id="SSF56042">
    <property type="entry name" value="PurM C-terminal domain-like"/>
    <property type="match status" value="1"/>
</dbReference>
<name>A0A1F6CBR1_HANXR</name>
<dbReference type="InterPro" id="IPR036676">
    <property type="entry name" value="PurM-like_C_sf"/>
</dbReference>
<dbReference type="GO" id="GO:0005737">
    <property type="term" value="C:cytoplasm"/>
    <property type="evidence" value="ECO:0007669"/>
    <property type="project" value="TreeGrafter"/>
</dbReference>
<keyword evidence="3 9" id="KW-0479">Metal-binding</keyword>
<comment type="caution">
    <text evidence="9">Lacks conserved residue(s) required for the propagation of feature annotation.</text>
</comment>
<dbReference type="InterPro" id="IPR016188">
    <property type="entry name" value="PurM-like_N"/>
</dbReference>
<dbReference type="InterPro" id="IPR023061">
    <property type="entry name" value="SelD_I"/>
</dbReference>
<dbReference type="GO" id="GO:0000287">
    <property type="term" value="F:magnesium ion binding"/>
    <property type="evidence" value="ECO:0007669"/>
    <property type="project" value="UniProtKB-UniRule"/>
</dbReference>
<evidence type="ECO:0000259" key="11">
    <source>
        <dbReference type="Pfam" id="PF02769"/>
    </source>
</evidence>
<evidence type="ECO:0000256" key="3">
    <source>
        <dbReference type="ARBA" id="ARBA00022723"/>
    </source>
</evidence>
<feature type="domain" description="PurM-like N-terminal" evidence="10">
    <location>
        <begin position="17"/>
        <end position="126"/>
    </location>
</feature>
<feature type="binding site" evidence="9">
    <location>
        <begin position="108"/>
        <end position="110"/>
    </location>
    <ligand>
        <name>ATP</name>
        <dbReference type="ChEBI" id="CHEBI:30616"/>
        <note>ligand shared between dimeric partners</note>
    </ligand>
</feature>
<keyword evidence="7 9" id="KW-0460">Magnesium</keyword>
<evidence type="ECO:0000256" key="1">
    <source>
        <dbReference type="ARBA" id="ARBA00008026"/>
    </source>
</evidence>
<sequence length="319" mass="32909">MPKISDPNLLVGTETADDAAVYRIDDRQALVLTVDYFTPVVDDPYAFGQIAAANALSDVYAMGGRPMTALNIVGFPKQSPDLPLEVLGDILRGGADKAAEAGIFIVGGHSIDDPEPKYGLFVVGMIHPDRILTNAGARPGDRLVLTKPIGTGIISTAIKRGAAPKAVIDRAVEVMATLNRAGCEAALGVGVNACTDVTGYGLLGHLRGMAVGSGVGATVRLGDVPVLAGVRDLLERDLAPGGTHNNLEQLRADVAFDPALSENDRLLLCDAQTSGGLLLSVPPDRAGRLIEALKAAGTPAAAEVGEVTEGEAGRIQVIP</sequence>
<feature type="binding site" description="in other chain" evidence="9">
    <location>
        <position position="35"/>
    </location>
    <ligand>
        <name>ATP</name>
        <dbReference type="ChEBI" id="CHEBI:30616"/>
        <note>ligand shared between dimeric partners</note>
    </ligand>
</feature>
<comment type="catalytic activity">
    <reaction evidence="9">
        <text>hydrogenselenide + ATP + H2O = selenophosphate + AMP + phosphate + 2 H(+)</text>
        <dbReference type="Rhea" id="RHEA:18737"/>
        <dbReference type="ChEBI" id="CHEBI:15377"/>
        <dbReference type="ChEBI" id="CHEBI:15378"/>
        <dbReference type="ChEBI" id="CHEBI:16144"/>
        <dbReference type="ChEBI" id="CHEBI:29317"/>
        <dbReference type="ChEBI" id="CHEBI:30616"/>
        <dbReference type="ChEBI" id="CHEBI:43474"/>
        <dbReference type="ChEBI" id="CHEBI:456215"/>
        <dbReference type="EC" id="2.7.9.3"/>
    </reaction>
</comment>